<evidence type="ECO:0000313" key="3">
    <source>
        <dbReference type="Proteomes" id="UP000241488"/>
    </source>
</evidence>
<dbReference type="GeneID" id="55607662"/>
<accession>A0A2P1CCG9</accession>
<sequence length="61" mass="7305">MKLFLVLFSMFIISLAGLFWVFSEPQNIMQQIYFAVKCSTTMIWMYTIHSIWIRYTNSKGK</sequence>
<proteinExistence type="predicted"/>
<name>A0A2P1CCG9_9CAUD</name>
<evidence type="ECO:0000313" key="2">
    <source>
        <dbReference type="EMBL" id="AVJ48942.1"/>
    </source>
</evidence>
<keyword evidence="1" id="KW-1133">Transmembrane helix</keyword>
<feature type="transmembrane region" description="Helical" evidence="1">
    <location>
        <begin position="33"/>
        <end position="53"/>
    </location>
</feature>
<dbReference type="EMBL" id="MG922974">
    <property type="protein sequence ID" value="AVJ48942.1"/>
    <property type="molecule type" value="Genomic_DNA"/>
</dbReference>
<keyword evidence="1 2" id="KW-0812">Transmembrane</keyword>
<evidence type="ECO:0000256" key="1">
    <source>
        <dbReference type="SAM" id="Phobius"/>
    </source>
</evidence>
<dbReference type="Proteomes" id="UP000241488">
    <property type="component" value="Segment"/>
</dbReference>
<reference evidence="3" key="1">
    <citation type="submission" date="2018-02" db="EMBL/GenBank/DDBJ databases">
        <title>Complete genome of Klebsiella pneumoniae Podoviridae bacteriophage KP8.</title>
        <authorList>
            <person name="Bokovaya O."/>
            <person name="Tikunov A."/>
            <person name="Morozova V."/>
        </authorList>
    </citation>
    <scope>NUCLEOTIDE SEQUENCE [LARGE SCALE GENOMIC DNA]</scope>
</reference>
<protein>
    <submittedName>
        <fullName evidence="2">Putative 2 transmembrane helical domains containing protein</fullName>
    </submittedName>
</protein>
<keyword evidence="1" id="KW-0472">Membrane</keyword>
<keyword evidence="3" id="KW-1185">Reference proteome</keyword>
<dbReference type="KEGG" id="vg:55607662"/>
<organism evidence="2 3">
    <name type="scientific">Klebsiella phage KP8</name>
    <dbReference type="NCBI Taxonomy" id="2099850"/>
    <lineage>
        <taxon>Viruses</taxon>
        <taxon>Duplodnaviria</taxon>
        <taxon>Heunggongvirae</taxon>
        <taxon>Uroviricota</taxon>
        <taxon>Caudoviricetes</taxon>
        <taxon>Schitoviridae</taxon>
        <taxon>Enquatrovirinae</taxon>
        <taxon>Kaypoctavirus</taxon>
        <taxon>Kaypoctavirus KP8</taxon>
    </lineage>
</organism>
<dbReference type="RefSeq" id="YP_009837472.1">
    <property type="nucleotide sequence ID" value="NC_048700.1"/>
</dbReference>